<feature type="compositionally biased region" description="Acidic residues" evidence="1">
    <location>
        <begin position="851"/>
        <end position="865"/>
    </location>
</feature>
<dbReference type="InterPro" id="IPR041457">
    <property type="entry name" value="CxC2_KDZ-assoc"/>
</dbReference>
<dbReference type="OMA" id="CECHREI"/>
<evidence type="ECO:0000313" key="4">
    <source>
        <dbReference type="Proteomes" id="UP000054270"/>
    </source>
</evidence>
<accession>A0A0D2KKM9</accession>
<sequence length="1029" mass="116600">MSRRPTKKLKLGTGRVYRNQTGRVYRDRVPIEDDFEVVQARTASRSGPNNLAVETERFSFPSSWNIGASWAPEDNLEYSLDPDGAWYDEALEANVADTLVDAVVSGGKKKRSQVSVWFIAHIFHLLPSAAVYRCQDCFLPDLTCRICFVRRHRLNPFHNVERWDGKSFVRTTLKDVGLVIHLNHASLKCPMPAACDERLLVIHTTGIHEVALSYCECHREIPRDLQLLRRGLYPSSQKKVRTCVTFPLLKLLHLLSLTGKVSTYDMYRSLERVTNNTGIRMPRSRYKPTMRCLMQWRHLKALKRAGRGHDSTGAAGTSDGELAIACPSCPHPGINLPEGWASAPKEDQFLYALLLCMDANFRLKNNLVSNLSADPGLWNGMAYMMPRSPYETYVLSQADAEDISTCVGFQALAKATTQNTRGLRYTGVCGVVCGRSEMVLPNAMGSLQKGERHVSTNLEYANMDYVFASAIRSTQLLLVAISYDIVCQWFINLFARMPSWPKELYPQAGLSLRPLIPKFHEPAHLEKDHEQYSFNLAEGLGLSDGECPERVWGSHNPLAGSTRTAGPGTRDDILDDNFGHWNWLKYTSIGENRQYEAHRGFSTSLPSKCVKAWEAMCAVWDADGFPKSVPNPFKTVEADVSEEDVERALGKEEAAVSRAKGRAPLHATSATSFLAMGLDLEESQYTVRLVYMPGLLQIQTDHGHNPTAVWLASPNPEDVELWLPSRIPTDKRVAACIDGLPAMEAKFRTAQCDSSLDGLRRTLRVKTRMVYFKNKNVRGQREGTRSRAIIDRVHKRAIRFVQKYRAARRAKFNLEGPGDWEITYCELRNEDVRGYASGKPKKQPLRRDLFDVETDSEESDPDLNDGTEAGPVQMKKKRKRGTGETRKELSWIWRTVRFSDDDENHDDDILRAEWSRSRARVRRCIEEVKLLREEMRRTTEFLNWKAVQWESRLDGREGLDDEMREGIRAYATEQAALQRTLSSSFKDLFTTPLADVDDLLEQMDHTVDGSDDEGDDDEGDDEEPEIADE</sequence>
<name>A0A0D2KKM9_HYPSF</name>
<proteinExistence type="predicted"/>
<keyword evidence="4" id="KW-1185">Reference proteome</keyword>
<dbReference type="Proteomes" id="UP000054270">
    <property type="component" value="Unassembled WGS sequence"/>
</dbReference>
<dbReference type="EMBL" id="KN817652">
    <property type="protein sequence ID" value="KJA15172.1"/>
    <property type="molecule type" value="Genomic_DNA"/>
</dbReference>
<dbReference type="OrthoDB" id="2682806at2759"/>
<reference evidence="4" key="1">
    <citation type="submission" date="2014-04" db="EMBL/GenBank/DDBJ databases">
        <title>Evolutionary Origins and Diversification of the Mycorrhizal Mutualists.</title>
        <authorList>
            <consortium name="DOE Joint Genome Institute"/>
            <consortium name="Mycorrhizal Genomics Consortium"/>
            <person name="Kohler A."/>
            <person name="Kuo A."/>
            <person name="Nagy L.G."/>
            <person name="Floudas D."/>
            <person name="Copeland A."/>
            <person name="Barry K.W."/>
            <person name="Cichocki N."/>
            <person name="Veneault-Fourrey C."/>
            <person name="LaButti K."/>
            <person name="Lindquist E.A."/>
            <person name="Lipzen A."/>
            <person name="Lundell T."/>
            <person name="Morin E."/>
            <person name="Murat C."/>
            <person name="Riley R."/>
            <person name="Ohm R."/>
            <person name="Sun H."/>
            <person name="Tunlid A."/>
            <person name="Henrissat B."/>
            <person name="Grigoriev I.V."/>
            <person name="Hibbett D.S."/>
            <person name="Martin F."/>
        </authorList>
    </citation>
    <scope>NUCLEOTIDE SEQUENCE [LARGE SCALE GENOMIC DNA]</scope>
    <source>
        <strain evidence="4">FD-334 SS-4</strain>
    </source>
</reference>
<dbReference type="AlphaFoldDB" id="A0A0D2KKM9"/>
<dbReference type="PANTHER" id="PTHR33096:SF1">
    <property type="entry name" value="CXC1-LIKE CYSTEINE CLUSTER ASSOCIATED WITH KDZ TRANSPOSASES DOMAIN-CONTAINING PROTEIN"/>
    <property type="match status" value="1"/>
</dbReference>
<dbReference type="STRING" id="945553.A0A0D2KKM9"/>
<feature type="compositionally biased region" description="Acidic residues" evidence="1">
    <location>
        <begin position="1009"/>
        <end position="1029"/>
    </location>
</feature>
<feature type="region of interest" description="Disordered" evidence="1">
    <location>
        <begin position="999"/>
        <end position="1029"/>
    </location>
</feature>
<dbReference type="Pfam" id="PF18758">
    <property type="entry name" value="KDZ"/>
    <property type="match status" value="1"/>
</dbReference>
<feature type="domain" description="CxC2-like cysteine cluster KDZ transposase-associated" evidence="2">
    <location>
        <begin position="173"/>
        <end position="278"/>
    </location>
</feature>
<evidence type="ECO:0000256" key="1">
    <source>
        <dbReference type="SAM" id="MobiDB-lite"/>
    </source>
</evidence>
<dbReference type="PANTHER" id="PTHR33096">
    <property type="entry name" value="CXC2 DOMAIN-CONTAINING PROTEIN"/>
    <property type="match status" value="1"/>
</dbReference>
<feature type="region of interest" description="Disordered" evidence="1">
    <location>
        <begin position="835"/>
        <end position="881"/>
    </location>
</feature>
<protein>
    <recommendedName>
        <fullName evidence="2">CxC2-like cysteine cluster KDZ transposase-associated domain-containing protein</fullName>
    </recommendedName>
</protein>
<organism evidence="3 4">
    <name type="scientific">Hypholoma sublateritium (strain FD-334 SS-4)</name>
    <dbReference type="NCBI Taxonomy" id="945553"/>
    <lineage>
        <taxon>Eukaryota</taxon>
        <taxon>Fungi</taxon>
        <taxon>Dikarya</taxon>
        <taxon>Basidiomycota</taxon>
        <taxon>Agaricomycotina</taxon>
        <taxon>Agaricomycetes</taxon>
        <taxon>Agaricomycetidae</taxon>
        <taxon>Agaricales</taxon>
        <taxon>Agaricineae</taxon>
        <taxon>Strophariaceae</taxon>
        <taxon>Hypholoma</taxon>
    </lineage>
</organism>
<dbReference type="InterPro" id="IPR040521">
    <property type="entry name" value="KDZ"/>
</dbReference>
<gene>
    <name evidence="3" type="ORF">HYPSUDRAFT_149504</name>
</gene>
<evidence type="ECO:0000313" key="3">
    <source>
        <dbReference type="EMBL" id="KJA15172.1"/>
    </source>
</evidence>
<dbReference type="Pfam" id="PF18803">
    <property type="entry name" value="CxC2"/>
    <property type="match status" value="1"/>
</dbReference>
<evidence type="ECO:0000259" key="2">
    <source>
        <dbReference type="Pfam" id="PF18803"/>
    </source>
</evidence>